<dbReference type="EMBL" id="DXFX01000042">
    <property type="protein sequence ID" value="HIX07439.1"/>
    <property type="molecule type" value="Genomic_DNA"/>
</dbReference>
<comment type="caution">
    <text evidence="2">The sequence shown here is derived from an EMBL/GenBank/DDBJ whole genome shotgun (WGS) entry which is preliminary data.</text>
</comment>
<feature type="transmembrane region" description="Helical" evidence="1">
    <location>
        <begin position="354"/>
        <end position="371"/>
    </location>
</feature>
<keyword evidence="1" id="KW-0812">Transmembrane</keyword>
<name>A0A9D1V7Z4_9FIRM</name>
<feature type="transmembrane region" description="Helical" evidence="1">
    <location>
        <begin position="41"/>
        <end position="63"/>
    </location>
</feature>
<gene>
    <name evidence="2" type="ORF">H9741_03135</name>
</gene>
<feature type="transmembrane region" description="Helical" evidence="1">
    <location>
        <begin position="281"/>
        <end position="302"/>
    </location>
</feature>
<protein>
    <submittedName>
        <fullName evidence="2">Uncharacterized protein</fullName>
    </submittedName>
</protein>
<feature type="transmembrane region" description="Helical" evidence="1">
    <location>
        <begin position="75"/>
        <end position="95"/>
    </location>
</feature>
<sequence>MLEKIFGKKSTGIVCIVCAAILLLTYAGAAAAYVFWDKGTLLSLVGFTLYTAFELALVSLPVFVQKKFRLYIPPAVEIGICLYSVLFLLGISLRSAQNSPLFSLTAPVGGFTVAMTVFSVLYTPAAARAQKKGKKTPALRLTLLTLGISFFIILLYVLTSWVFALVFAEQPPENIVQFLSYAGSHLGGMLAFCVIGYISARSGKRRYAVLSFKDAESAERRALENHDKTQYTVIRNIALDTTDYKNLLKNIKTKFLFGRILYLALYAAYLVYAGFSYLRWGTLGIAVIASLSAGFVLISLVYTYEYYLFLHGSPNQRLRKLKIAKTCVRVYTLLLLLTVTYISDYKLNDLSVLLSNIMAIVNLCSLFYNLFGSPKHYPAARLKTKKLPRK</sequence>
<evidence type="ECO:0000313" key="2">
    <source>
        <dbReference type="EMBL" id="HIX07439.1"/>
    </source>
</evidence>
<accession>A0A9D1V7Z4</accession>
<feature type="transmembrane region" description="Helical" evidence="1">
    <location>
        <begin position="101"/>
        <end position="122"/>
    </location>
</feature>
<keyword evidence="1" id="KW-0472">Membrane</keyword>
<reference evidence="2" key="1">
    <citation type="journal article" date="2021" name="PeerJ">
        <title>Extensive microbial diversity within the chicken gut microbiome revealed by metagenomics and culture.</title>
        <authorList>
            <person name="Gilroy R."/>
            <person name="Ravi A."/>
            <person name="Getino M."/>
            <person name="Pursley I."/>
            <person name="Horton D.L."/>
            <person name="Alikhan N.F."/>
            <person name="Baker D."/>
            <person name="Gharbi K."/>
            <person name="Hall N."/>
            <person name="Watson M."/>
            <person name="Adriaenssens E.M."/>
            <person name="Foster-Nyarko E."/>
            <person name="Jarju S."/>
            <person name="Secka A."/>
            <person name="Antonio M."/>
            <person name="Oren A."/>
            <person name="Chaudhuri R.R."/>
            <person name="La Ragione R."/>
            <person name="Hildebrand F."/>
            <person name="Pallen M.J."/>
        </authorList>
    </citation>
    <scope>NUCLEOTIDE SEQUENCE</scope>
    <source>
        <strain evidence="2">811</strain>
    </source>
</reference>
<feature type="transmembrane region" description="Helical" evidence="1">
    <location>
        <begin position="12"/>
        <end position="35"/>
    </location>
</feature>
<feature type="transmembrane region" description="Helical" evidence="1">
    <location>
        <begin position="143"/>
        <end position="166"/>
    </location>
</feature>
<dbReference type="AlphaFoldDB" id="A0A9D1V7Z4"/>
<feature type="transmembrane region" description="Helical" evidence="1">
    <location>
        <begin position="323"/>
        <end position="342"/>
    </location>
</feature>
<proteinExistence type="predicted"/>
<dbReference type="Proteomes" id="UP000824204">
    <property type="component" value="Unassembled WGS sequence"/>
</dbReference>
<evidence type="ECO:0000256" key="1">
    <source>
        <dbReference type="SAM" id="Phobius"/>
    </source>
</evidence>
<feature type="transmembrane region" description="Helical" evidence="1">
    <location>
        <begin position="255"/>
        <end position="275"/>
    </location>
</feature>
<reference evidence="2" key="2">
    <citation type="submission" date="2021-04" db="EMBL/GenBank/DDBJ databases">
        <authorList>
            <person name="Gilroy R."/>
        </authorList>
    </citation>
    <scope>NUCLEOTIDE SEQUENCE</scope>
    <source>
        <strain evidence="2">811</strain>
    </source>
</reference>
<feature type="transmembrane region" description="Helical" evidence="1">
    <location>
        <begin position="178"/>
        <end position="198"/>
    </location>
</feature>
<organism evidence="2 3">
    <name type="scientific">Candidatus Borkfalkia faecipullorum</name>
    <dbReference type="NCBI Taxonomy" id="2838510"/>
    <lineage>
        <taxon>Bacteria</taxon>
        <taxon>Bacillati</taxon>
        <taxon>Bacillota</taxon>
        <taxon>Clostridia</taxon>
        <taxon>Christensenellales</taxon>
        <taxon>Christensenellaceae</taxon>
        <taxon>Candidatus Borkfalkia</taxon>
    </lineage>
</organism>
<keyword evidence="1" id="KW-1133">Transmembrane helix</keyword>
<evidence type="ECO:0000313" key="3">
    <source>
        <dbReference type="Proteomes" id="UP000824204"/>
    </source>
</evidence>